<dbReference type="Pfam" id="PF02537">
    <property type="entry name" value="CRCB"/>
    <property type="match status" value="1"/>
</dbReference>
<dbReference type="GO" id="GO:0140114">
    <property type="term" value="P:cellular detoxification of fluoride"/>
    <property type="evidence" value="ECO:0007669"/>
    <property type="project" value="UniProtKB-UniRule"/>
</dbReference>
<feature type="transmembrane region" description="Helical" evidence="10">
    <location>
        <begin position="30"/>
        <end position="47"/>
    </location>
</feature>
<dbReference type="HAMAP" id="MF_00454">
    <property type="entry name" value="FluC"/>
    <property type="match status" value="1"/>
</dbReference>
<organism evidence="11 12">
    <name type="scientific">Corynebacterium pyruviciproducens</name>
    <dbReference type="NCBI Taxonomy" id="598660"/>
    <lineage>
        <taxon>Bacteria</taxon>
        <taxon>Bacillati</taxon>
        <taxon>Actinomycetota</taxon>
        <taxon>Actinomycetes</taxon>
        <taxon>Mycobacteriales</taxon>
        <taxon>Corynebacteriaceae</taxon>
        <taxon>Corynebacterium</taxon>
    </lineage>
</organism>
<dbReference type="AlphaFoldDB" id="A0AAF0YVZ8"/>
<dbReference type="Proteomes" id="UP000234560">
    <property type="component" value="Chromosome"/>
</dbReference>
<feature type="transmembrane region" description="Helical" evidence="10">
    <location>
        <begin position="84"/>
        <end position="104"/>
    </location>
</feature>
<dbReference type="RefSeq" id="WP_101679385.1">
    <property type="nucleotide sequence ID" value="NZ_CAMIHY010000068.1"/>
</dbReference>
<proteinExistence type="inferred from homology"/>
<comment type="subcellular location">
    <subcellularLocation>
        <location evidence="1 10">Cell membrane</location>
        <topology evidence="1 10">Multi-pass membrane protein</topology>
    </subcellularLocation>
</comment>
<feature type="transmembrane region" description="Helical" evidence="10">
    <location>
        <begin position="6"/>
        <end position="23"/>
    </location>
</feature>
<evidence type="ECO:0000256" key="5">
    <source>
        <dbReference type="ARBA" id="ARBA00023136"/>
    </source>
</evidence>
<dbReference type="KEGG" id="cpyr:CYJ47_01835"/>
<comment type="caution">
    <text evidence="10">Lacks conserved residue(s) required for the propagation of feature annotation.</text>
</comment>
<keyword evidence="3 10" id="KW-0812">Transmembrane</keyword>
<keyword evidence="10" id="KW-0406">Ion transport</keyword>
<keyword evidence="6 10" id="KW-0407">Ion channel</keyword>
<reference evidence="11" key="2">
    <citation type="submission" date="2023-10" db="EMBL/GenBank/DDBJ databases">
        <authorList>
            <person name="Choi B."/>
        </authorList>
    </citation>
    <scope>NUCLEOTIDE SEQUENCE</scope>
    <source>
        <strain evidence="11">UMB0763</strain>
    </source>
</reference>
<dbReference type="GO" id="GO:0062054">
    <property type="term" value="F:fluoride channel activity"/>
    <property type="evidence" value="ECO:0007669"/>
    <property type="project" value="UniProtKB-UniRule"/>
</dbReference>
<keyword evidence="4 10" id="KW-1133">Transmembrane helix</keyword>
<evidence type="ECO:0000313" key="12">
    <source>
        <dbReference type="Proteomes" id="UP000234560"/>
    </source>
</evidence>
<comment type="function">
    <text evidence="9 10">Fluoride-specific ion channel. Important for reducing fluoride concentration in the cell, thus reducing its toxicity.</text>
</comment>
<evidence type="ECO:0000256" key="9">
    <source>
        <dbReference type="ARBA" id="ARBA00049940"/>
    </source>
</evidence>
<feature type="transmembrane region" description="Helical" evidence="10">
    <location>
        <begin position="53"/>
        <end position="72"/>
    </location>
</feature>
<keyword evidence="2 10" id="KW-1003">Cell membrane</keyword>
<evidence type="ECO:0000256" key="7">
    <source>
        <dbReference type="ARBA" id="ARBA00035120"/>
    </source>
</evidence>
<dbReference type="InterPro" id="IPR003691">
    <property type="entry name" value="FluC"/>
</dbReference>
<comment type="catalytic activity">
    <reaction evidence="8">
        <text>fluoride(in) = fluoride(out)</text>
        <dbReference type="Rhea" id="RHEA:76159"/>
        <dbReference type="ChEBI" id="CHEBI:17051"/>
    </reaction>
    <physiologicalReaction direction="left-to-right" evidence="8">
        <dbReference type="Rhea" id="RHEA:76160"/>
    </physiologicalReaction>
</comment>
<evidence type="ECO:0000256" key="6">
    <source>
        <dbReference type="ARBA" id="ARBA00023303"/>
    </source>
</evidence>
<name>A0AAF0YVZ8_9CORY</name>
<keyword evidence="10" id="KW-0813">Transport</keyword>
<protein>
    <recommendedName>
        <fullName evidence="10">Fluoride-specific ion channel FluC</fullName>
    </recommendedName>
</protein>
<evidence type="ECO:0000256" key="8">
    <source>
        <dbReference type="ARBA" id="ARBA00035585"/>
    </source>
</evidence>
<evidence type="ECO:0000256" key="2">
    <source>
        <dbReference type="ARBA" id="ARBA00022475"/>
    </source>
</evidence>
<comment type="similarity">
    <text evidence="7 10">Belongs to the fluoride channel Fluc/FEX (TC 1.A.43) family.</text>
</comment>
<gene>
    <name evidence="10" type="primary">fluC</name>
    <name evidence="10" type="synonym">crcB</name>
    <name evidence="11" type="ORF">CYJ47_01835</name>
</gene>
<reference evidence="11" key="1">
    <citation type="submission" date="2017-12" db="EMBL/GenBank/DDBJ databases">
        <authorList>
            <person name="Thomas-White K."/>
            <person name="Wolfe A.J."/>
        </authorList>
    </citation>
    <scope>NUCLEOTIDE SEQUENCE</scope>
    <source>
        <strain evidence="11">UMB0763</strain>
    </source>
</reference>
<evidence type="ECO:0000256" key="1">
    <source>
        <dbReference type="ARBA" id="ARBA00004651"/>
    </source>
</evidence>
<dbReference type="GO" id="GO:0005886">
    <property type="term" value="C:plasma membrane"/>
    <property type="evidence" value="ECO:0007669"/>
    <property type="project" value="UniProtKB-SubCell"/>
</dbReference>
<evidence type="ECO:0000256" key="4">
    <source>
        <dbReference type="ARBA" id="ARBA00022989"/>
    </source>
</evidence>
<dbReference type="EMBL" id="CP136958">
    <property type="protein sequence ID" value="WOT02536.1"/>
    <property type="molecule type" value="Genomic_DNA"/>
</dbReference>
<evidence type="ECO:0000313" key="11">
    <source>
        <dbReference type="EMBL" id="WOT02536.1"/>
    </source>
</evidence>
<evidence type="ECO:0000256" key="3">
    <source>
        <dbReference type="ARBA" id="ARBA00022692"/>
    </source>
</evidence>
<evidence type="ECO:0000256" key="10">
    <source>
        <dbReference type="HAMAP-Rule" id="MF_00454"/>
    </source>
</evidence>
<accession>A0AAF0YVZ8</accession>
<sequence length="112" mass="11682">MGAWSFLIVAVGGFVGGVIRYVLTSVMGTLWGIATANSVACFLVGAASTHGALNLVVTTGIAAALSTWPALAAELGRELHERRYFLFAFYLVANLALGHVAAFIGSQLAVPW</sequence>
<keyword evidence="5 10" id="KW-0472">Membrane</keyword>